<name>A0AAE2YP33_9PROT</name>
<dbReference type="GO" id="GO:0003899">
    <property type="term" value="F:DNA-directed RNA polymerase activity"/>
    <property type="evidence" value="ECO:0007669"/>
    <property type="project" value="UniProtKB-UniRule"/>
</dbReference>
<accession>A0AAE2YP33</accession>
<dbReference type="GO" id="GO:1990077">
    <property type="term" value="C:primosome complex"/>
    <property type="evidence" value="ECO:0007669"/>
    <property type="project" value="UniProtKB-KW"/>
</dbReference>
<dbReference type="PANTHER" id="PTHR30313">
    <property type="entry name" value="DNA PRIMASE"/>
    <property type="match status" value="1"/>
</dbReference>
<keyword evidence="2 12" id="KW-0639">Primosome</keyword>
<reference evidence="14" key="1">
    <citation type="journal article" date="2021" name="ISME J.">
        <title>Genomic evolution of the class Acidithiobacillia: deep-branching Proteobacteria living in extreme acidic conditions.</title>
        <authorList>
            <person name="Moya-Beltran A."/>
            <person name="Beard S."/>
            <person name="Rojas-Villalobos C."/>
            <person name="Issotta F."/>
            <person name="Gallardo Y."/>
            <person name="Ulloa R."/>
            <person name="Giaveno A."/>
            <person name="Degli Esposti M."/>
            <person name="Johnson D.B."/>
            <person name="Quatrini R."/>
        </authorList>
    </citation>
    <scope>NUCLEOTIDE SEQUENCE</scope>
    <source>
        <strain evidence="14">VAN18-1</strain>
    </source>
</reference>
<organism evidence="14 15">
    <name type="scientific">Igneacidithiobacillus copahuensis</name>
    <dbReference type="NCBI Taxonomy" id="2724909"/>
    <lineage>
        <taxon>Bacteria</taxon>
        <taxon>Pseudomonadati</taxon>
        <taxon>Pseudomonadota</taxon>
        <taxon>Acidithiobacillia</taxon>
        <taxon>Acidithiobacillales</taxon>
        <taxon>Acidithiobacillaceae</taxon>
        <taxon>Igneacidithiobacillus</taxon>
    </lineage>
</organism>
<dbReference type="InterPro" id="IPR006295">
    <property type="entry name" value="DNA_primase_DnaG"/>
</dbReference>
<dbReference type="Pfam" id="PF08275">
    <property type="entry name" value="DNAG_N"/>
    <property type="match status" value="1"/>
</dbReference>
<dbReference type="Pfam" id="PF01807">
    <property type="entry name" value="Zn_ribbon_DnaG"/>
    <property type="match status" value="1"/>
</dbReference>
<comment type="caution">
    <text evidence="14">The sequence shown here is derived from an EMBL/GenBank/DDBJ whole genome shotgun (WGS) entry which is preliminary data.</text>
</comment>
<dbReference type="InterPro" id="IPR037068">
    <property type="entry name" value="DNA_primase_core_N_sf"/>
</dbReference>
<evidence type="ECO:0000313" key="14">
    <source>
        <dbReference type="EMBL" id="MBU2787328.1"/>
    </source>
</evidence>
<dbReference type="FunFam" id="3.90.580.10:FF:000001">
    <property type="entry name" value="DNA primase"/>
    <property type="match status" value="1"/>
</dbReference>
<evidence type="ECO:0000313" key="15">
    <source>
        <dbReference type="Proteomes" id="UP001197378"/>
    </source>
</evidence>
<comment type="subunit">
    <text evidence="12">Monomer. Interacts with DnaB.</text>
</comment>
<keyword evidence="4 12" id="KW-0548">Nucleotidyltransferase</keyword>
<dbReference type="GO" id="GO:0003677">
    <property type="term" value="F:DNA binding"/>
    <property type="evidence" value="ECO:0007669"/>
    <property type="project" value="UniProtKB-KW"/>
</dbReference>
<proteinExistence type="inferred from homology"/>
<evidence type="ECO:0000256" key="8">
    <source>
        <dbReference type="ARBA" id="ARBA00022833"/>
    </source>
</evidence>
<dbReference type="InterPro" id="IPR030846">
    <property type="entry name" value="DnaG_bac"/>
</dbReference>
<dbReference type="InterPro" id="IPR034151">
    <property type="entry name" value="TOPRIM_DnaG_bac"/>
</dbReference>
<comment type="domain">
    <text evidence="12">Contains an N-terminal zinc-binding domain, a central core domain that contains the primase activity, and a C-terminal DnaB-binding domain.</text>
</comment>
<evidence type="ECO:0000256" key="9">
    <source>
        <dbReference type="ARBA" id="ARBA00022842"/>
    </source>
</evidence>
<dbReference type="EC" id="2.7.7.101" evidence="12"/>
<dbReference type="SUPFAM" id="SSF56731">
    <property type="entry name" value="DNA primase core"/>
    <property type="match status" value="1"/>
</dbReference>
<keyword evidence="15" id="KW-1185">Reference proteome</keyword>
<keyword evidence="7 12" id="KW-0863">Zinc-finger</keyword>
<gene>
    <name evidence="12" type="primary">dnaG</name>
    <name evidence="14" type="ORF">HFQ13_03735</name>
</gene>
<sequence>MARYSRQVIDSVIERTDLVRLIDARVTLKKKGKDYWACCPFHHEKTASFSVSSDKQIYYCFGCHVHGNALDFLMAYERLSFVEALEMLADQAGIELPRDQQAAGPDRRLPALRDMLERSLEVYRQALAQAPQAQQYWQSRGVSGQTIEDFGLGYAPEGQRILGQLGKSPEDRELLVDAGILGRADDGRLYERFRGRVIFAIRDGRGRLCGLAGRSIDGREPKYLNSPETSLYHKAQVLFALDRARAGIRRTGKVLLVEGYLDVITLHQSGIDNAVAASGTALGETQLETLFRASSEVILCFDGDRAGRAAAQRAVALSPTHLRPGRLLRVLFLPEGEDPDSLLRHQGAEVFTQLLAGARPAVDVFLEFLATEYDLQQGDELAQYRRQARDFLDKLADPDLREVYRQRLQLASDVPQVTPGGRSPVLARKSTSWRGEWARCLALFLRNPAAPAWAALDRELLQRFAGERAELAALARALEISASITHLSSQALCLALAEEPDGERYLSLAMTGDSEAEVAEGLEIEKTLARANAELRRLRSLSLGKLGDRAGIGALSAEERAELRQHLQQKRGIKTARS</sequence>
<feature type="zinc finger region" description="CHC2-type" evidence="12">
    <location>
        <begin position="39"/>
        <end position="63"/>
    </location>
</feature>
<evidence type="ECO:0000256" key="7">
    <source>
        <dbReference type="ARBA" id="ARBA00022771"/>
    </source>
</evidence>
<dbReference type="Gene3D" id="3.90.980.10">
    <property type="entry name" value="DNA primase, catalytic core, N-terminal domain"/>
    <property type="match status" value="1"/>
</dbReference>
<dbReference type="InterPro" id="IPR006171">
    <property type="entry name" value="TOPRIM_dom"/>
</dbReference>
<evidence type="ECO:0000259" key="13">
    <source>
        <dbReference type="PROSITE" id="PS50880"/>
    </source>
</evidence>
<keyword evidence="8 12" id="KW-0862">Zinc</keyword>
<evidence type="ECO:0000256" key="11">
    <source>
        <dbReference type="ARBA" id="ARBA00023163"/>
    </source>
</evidence>
<evidence type="ECO:0000256" key="10">
    <source>
        <dbReference type="ARBA" id="ARBA00023125"/>
    </source>
</evidence>
<dbReference type="RefSeq" id="WP_215871901.1">
    <property type="nucleotide sequence ID" value="NZ_JAAXYO010000039.1"/>
</dbReference>
<comment type="similarity">
    <text evidence="12">Belongs to the DnaG primase family.</text>
</comment>
<dbReference type="InterPro" id="IPR050219">
    <property type="entry name" value="DnaG_primase"/>
</dbReference>
<dbReference type="SMART" id="SM00400">
    <property type="entry name" value="ZnF_CHCC"/>
    <property type="match status" value="1"/>
</dbReference>
<dbReference type="GO" id="GO:0000428">
    <property type="term" value="C:DNA-directed RNA polymerase complex"/>
    <property type="evidence" value="ECO:0007669"/>
    <property type="project" value="UniProtKB-KW"/>
</dbReference>
<dbReference type="Gene3D" id="3.40.1360.10">
    <property type="match status" value="1"/>
</dbReference>
<comment type="function">
    <text evidence="12">RNA polymerase that catalyzes the synthesis of short RNA molecules used as primers for DNA polymerase during DNA replication.</text>
</comment>
<keyword evidence="6 12" id="KW-0479">Metal-binding</keyword>
<evidence type="ECO:0000256" key="12">
    <source>
        <dbReference type="HAMAP-Rule" id="MF_00974"/>
    </source>
</evidence>
<dbReference type="Pfam" id="PF13155">
    <property type="entry name" value="Toprim_2"/>
    <property type="match status" value="1"/>
</dbReference>
<dbReference type="FunFam" id="3.40.1360.10:FF:000002">
    <property type="entry name" value="DNA primase"/>
    <property type="match status" value="1"/>
</dbReference>
<dbReference type="InterPro" id="IPR019475">
    <property type="entry name" value="DNA_primase_DnaB-bd"/>
</dbReference>
<dbReference type="GO" id="GO:0008270">
    <property type="term" value="F:zinc ion binding"/>
    <property type="evidence" value="ECO:0007669"/>
    <property type="project" value="UniProtKB-UniRule"/>
</dbReference>
<dbReference type="HAMAP" id="MF_00974">
    <property type="entry name" value="DNA_primase_DnaG"/>
    <property type="match status" value="1"/>
</dbReference>
<keyword evidence="1 12" id="KW-0240">DNA-directed RNA polymerase</keyword>
<dbReference type="EMBL" id="JAAXYO010000039">
    <property type="protein sequence ID" value="MBU2787328.1"/>
    <property type="molecule type" value="Genomic_DNA"/>
</dbReference>
<protein>
    <recommendedName>
        <fullName evidence="12">DNA primase</fullName>
        <ecNumber evidence="12">2.7.7.101</ecNumber>
    </recommendedName>
</protein>
<dbReference type="CDD" id="cd03364">
    <property type="entry name" value="TOPRIM_DnaG_primases"/>
    <property type="match status" value="1"/>
</dbReference>
<dbReference type="InterPro" id="IPR036977">
    <property type="entry name" value="DNA_primase_Znf_CHC2"/>
</dbReference>
<dbReference type="Gene3D" id="3.90.580.10">
    <property type="entry name" value="Zinc finger, CHC2-type domain"/>
    <property type="match status" value="1"/>
</dbReference>
<dbReference type="SMART" id="SM00493">
    <property type="entry name" value="TOPRIM"/>
    <property type="match status" value="1"/>
</dbReference>
<dbReference type="PANTHER" id="PTHR30313:SF2">
    <property type="entry name" value="DNA PRIMASE"/>
    <property type="match status" value="1"/>
</dbReference>
<evidence type="ECO:0000256" key="1">
    <source>
        <dbReference type="ARBA" id="ARBA00022478"/>
    </source>
</evidence>
<dbReference type="InterPro" id="IPR013264">
    <property type="entry name" value="DNAG_N"/>
</dbReference>
<dbReference type="GO" id="GO:0006269">
    <property type="term" value="P:DNA replication, synthesis of primer"/>
    <property type="evidence" value="ECO:0007669"/>
    <property type="project" value="UniProtKB-UniRule"/>
</dbReference>
<evidence type="ECO:0000256" key="3">
    <source>
        <dbReference type="ARBA" id="ARBA00022679"/>
    </source>
</evidence>
<keyword evidence="3 12" id="KW-0808">Transferase</keyword>
<dbReference type="SUPFAM" id="SSF57783">
    <property type="entry name" value="Zinc beta-ribbon"/>
    <property type="match status" value="1"/>
</dbReference>
<keyword evidence="5 12" id="KW-0235">DNA replication</keyword>
<evidence type="ECO:0000256" key="2">
    <source>
        <dbReference type="ARBA" id="ARBA00022515"/>
    </source>
</evidence>
<feature type="domain" description="Toprim" evidence="13">
    <location>
        <begin position="252"/>
        <end position="334"/>
    </location>
</feature>
<keyword evidence="11 12" id="KW-0804">Transcription</keyword>
<comment type="cofactor">
    <cofactor evidence="12">
        <name>Zn(2+)</name>
        <dbReference type="ChEBI" id="CHEBI:29105"/>
    </cofactor>
    <text evidence="12">Binds 1 zinc ion per monomer.</text>
</comment>
<comment type="catalytic activity">
    <reaction evidence="12">
        <text>ssDNA + n NTP = ssDNA/pppN(pN)n-1 hybrid + (n-1) diphosphate.</text>
        <dbReference type="EC" id="2.7.7.101"/>
    </reaction>
</comment>
<dbReference type="AlphaFoldDB" id="A0AAE2YP33"/>
<keyword evidence="10 12" id="KW-0238">DNA-binding</keyword>
<evidence type="ECO:0000256" key="6">
    <source>
        <dbReference type="ARBA" id="ARBA00022723"/>
    </source>
</evidence>
<evidence type="ECO:0000256" key="5">
    <source>
        <dbReference type="ARBA" id="ARBA00022705"/>
    </source>
</evidence>
<dbReference type="GO" id="GO:0005737">
    <property type="term" value="C:cytoplasm"/>
    <property type="evidence" value="ECO:0007669"/>
    <property type="project" value="TreeGrafter"/>
</dbReference>
<dbReference type="NCBIfam" id="TIGR01391">
    <property type="entry name" value="dnaG"/>
    <property type="match status" value="1"/>
</dbReference>
<dbReference type="PROSITE" id="PS50880">
    <property type="entry name" value="TOPRIM"/>
    <property type="match status" value="1"/>
</dbReference>
<keyword evidence="9" id="KW-0460">Magnesium</keyword>
<dbReference type="Pfam" id="PF10410">
    <property type="entry name" value="DnaB_bind"/>
    <property type="match status" value="1"/>
</dbReference>
<evidence type="ECO:0000256" key="4">
    <source>
        <dbReference type="ARBA" id="ARBA00022695"/>
    </source>
</evidence>
<dbReference type="InterPro" id="IPR002694">
    <property type="entry name" value="Znf_CHC2"/>
</dbReference>
<dbReference type="Proteomes" id="UP001197378">
    <property type="component" value="Unassembled WGS sequence"/>
</dbReference>